<dbReference type="InterPro" id="IPR013739">
    <property type="entry name" value="Beta_galactosidase_C"/>
</dbReference>
<protein>
    <recommendedName>
        <fullName evidence="3 8">Beta-galactosidase</fullName>
        <shortName evidence="8">Beta-gal</shortName>
        <ecNumber evidence="3 8">3.2.1.23</ecNumber>
    </recommendedName>
</protein>
<dbReference type="InterPro" id="IPR029062">
    <property type="entry name" value="Class_I_gatase-like"/>
</dbReference>
<evidence type="ECO:0000259" key="10">
    <source>
        <dbReference type="Pfam" id="PF08532"/>
    </source>
</evidence>
<gene>
    <name evidence="12" type="ORF">JY500_07725</name>
</gene>
<dbReference type="EMBL" id="CP071060">
    <property type="protein sequence ID" value="QSI79159.1"/>
    <property type="molecule type" value="Genomic_DNA"/>
</dbReference>
<dbReference type="Gene3D" id="3.40.50.880">
    <property type="match status" value="1"/>
</dbReference>
<keyword evidence="13" id="KW-1185">Reference proteome</keyword>
<dbReference type="PANTHER" id="PTHR36447:SF2">
    <property type="entry name" value="BETA-GALACTOSIDASE YESZ"/>
    <property type="match status" value="1"/>
</dbReference>
<dbReference type="SUPFAM" id="SSF51011">
    <property type="entry name" value="Glycosyl hydrolase domain"/>
    <property type="match status" value="1"/>
</dbReference>
<dbReference type="Pfam" id="PF08533">
    <property type="entry name" value="Glyco_hydro_42C"/>
    <property type="match status" value="1"/>
</dbReference>
<reference evidence="12 13" key="1">
    <citation type="submission" date="2021-02" db="EMBL/GenBank/DDBJ databases">
        <title>Niveibacterium changnyeongensis HC41.</title>
        <authorList>
            <person name="Kang M."/>
        </authorList>
    </citation>
    <scope>NUCLEOTIDE SEQUENCE [LARGE SCALE GENOMIC DNA]</scope>
    <source>
        <strain evidence="12 13">HC41</strain>
    </source>
</reference>
<dbReference type="PANTHER" id="PTHR36447">
    <property type="entry name" value="BETA-GALACTOSIDASE GANA"/>
    <property type="match status" value="1"/>
</dbReference>
<dbReference type="InterPro" id="IPR017853">
    <property type="entry name" value="GH"/>
</dbReference>
<evidence type="ECO:0000256" key="1">
    <source>
        <dbReference type="ARBA" id="ARBA00001412"/>
    </source>
</evidence>
<name>A0ABX7ME37_9RHOO</name>
<dbReference type="Pfam" id="PF08532">
    <property type="entry name" value="Glyco_hydro_42M"/>
    <property type="match status" value="1"/>
</dbReference>
<evidence type="ECO:0000256" key="8">
    <source>
        <dbReference type="PIRNR" id="PIRNR001084"/>
    </source>
</evidence>
<evidence type="ECO:0000256" key="3">
    <source>
        <dbReference type="ARBA" id="ARBA00012756"/>
    </source>
</evidence>
<keyword evidence="4" id="KW-0479">Metal-binding</keyword>
<evidence type="ECO:0000259" key="11">
    <source>
        <dbReference type="Pfam" id="PF08533"/>
    </source>
</evidence>
<dbReference type="Proteomes" id="UP000663570">
    <property type="component" value="Chromosome"/>
</dbReference>
<dbReference type="Gene3D" id="3.20.20.80">
    <property type="entry name" value="Glycosidases"/>
    <property type="match status" value="1"/>
</dbReference>
<dbReference type="InterPro" id="IPR013738">
    <property type="entry name" value="Beta_galactosidase_Trimer"/>
</dbReference>
<evidence type="ECO:0000259" key="9">
    <source>
        <dbReference type="Pfam" id="PF02449"/>
    </source>
</evidence>
<feature type="domain" description="Beta-galactosidase trimerisation" evidence="10">
    <location>
        <begin position="400"/>
        <end position="595"/>
    </location>
</feature>
<dbReference type="SUPFAM" id="SSF51445">
    <property type="entry name" value="(Trans)glycosidases"/>
    <property type="match status" value="1"/>
</dbReference>
<evidence type="ECO:0000256" key="2">
    <source>
        <dbReference type="ARBA" id="ARBA00005940"/>
    </source>
</evidence>
<feature type="domain" description="Beta-galactosidase C-terminal" evidence="11">
    <location>
        <begin position="603"/>
        <end position="646"/>
    </location>
</feature>
<evidence type="ECO:0000313" key="13">
    <source>
        <dbReference type="Proteomes" id="UP000663570"/>
    </source>
</evidence>
<dbReference type="InterPro" id="IPR013529">
    <property type="entry name" value="Glyco_hydro_42_N"/>
</dbReference>
<comment type="catalytic activity">
    <reaction evidence="1 8">
        <text>Hydrolysis of terminal non-reducing beta-D-galactose residues in beta-D-galactosides.</text>
        <dbReference type="EC" id="3.2.1.23"/>
    </reaction>
</comment>
<dbReference type="Pfam" id="PF02449">
    <property type="entry name" value="Glyco_hydro_42"/>
    <property type="match status" value="1"/>
</dbReference>
<comment type="similarity">
    <text evidence="2 8">Belongs to the glycosyl hydrolase 42 family.</text>
</comment>
<evidence type="ECO:0000256" key="4">
    <source>
        <dbReference type="ARBA" id="ARBA00022723"/>
    </source>
</evidence>
<keyword evidence="6" id="KW-0862">Zinc</keyword>
<keyword evidence="5 8" id="KW-0378">Hydrolase</keyword>
<proteinExistence type="inferred from homology"/>
<evidence type="ECO:0000256" key="7">
    <source>
        <dbReference type="ARBA" id="ARBA00023295"/>
    </source>
</evidence>
<dbReference type="Gene3D" id="2.60.40.1180">
    <property type="entry name" value="Golgi alpha-mannosidase II"/>
    <property type="match status" value="1"/>
</dbReference>
<evidence type="ECO:0000313" key="12">
    <source>
        <dbReference type="EMBL" id="QSI79159.1"/>
    </source>
</evidence>
<sequence length="657" mass="73166">MQLGVCYYPEQWPQAMWADDARRMHAMGIRIVRIAEFAWSKLEPKPGQYDWAWLDEAIETLAGAGLQIVLGTPTAAPPRWLLDQHPDMLALDAHGHPKGFGSRRHYCFSNEAFHAASRSIVEAMARRYGQHPAVIAWQTDNEYGCHDTVLSYSAAAVQGFRRWLAERYGTIAALNEAWGNVFWSMEYSSFEQIGAPVALPTFANPIHSLDYRRFASDEVIRFNRMQAEILRVHSPGRDVLHNFMGFFAEFEHHEMGRDLDVASWDNYPLGFTDMAHFIPDEDRLRWMRTGHPDVSAFNHDLYRGVCKGRWWVMEQQAGPVNWANANPAPLPGMVRTWTWEAFAHGAEVVSYFRWRQVPYAQEQMHSGLHTPDNQIDIGGTEATQVARELARLQPGPAGRARVALVFDYSAKWMHEIQPHGATIDYYSEVFSWYSALRRLGLDIDILPASTTSFAGYALIAVPALSTISETLVERLRASGAQLVFGPRSGAKTARFSVPEGLPPGALKTLLPMRVTRVESLRPGISIPVLAAGRELGSAGTWRDFVEPLGATEVLARFGDGHPAILRHGNARYFAGSFAAALLLDQLEGCAREAGVMVRRVDDGLRLRRRGKLQFAINHGPHSARVPAPAGARFVLGSEVLPAASVAAWEVGPQDEPA</sequence>
<dbReference type="PIRSF" id="PIRSF001084">
    <property type="entry name" value="B-galactosidase"/>
    <property type="match status" value="1"/>
</dbReference>
<keyword evidence="7 8" id="KW-0326">Glycosidase</keyword>
<organism evidence="12 13">
    <name type="scientific">Niveibacterium microcysteis</name>
    <dbReference type="NCBI Taxonomy" id="2811415"/>
    <lineage>
        <taxon>Bacteria</taxon>
        <taxon>Pseudomonadati</taxon>
        <taxon>Pseudomonadota</taxon>
        <taxon>Betaproteobacteria</taxon>
        <taxon>Rhodocyclales</taxon>
        <taxon>Rhodocyclaceae</taxon>
        <taxon>Niveibacterium</taxon>
    </lineage>
</organism>
<dbReference type="InterPro" id="IPR003476">
    <property type="entry name" value="Glyco_hydro_42"/>
</dbReference>
<dbReference type="CDD" id="cd03143">
    <property type="entry name" value="A4_beta-galactosidase_middle_domain"/>
    <property type="match status" value="1"/>
</dbReference>
<evidence type="ECO:0000256" key="5">
    <source>
        <dbReference type="ARBA" id="ARBA00022801"/>
    </source>
</evidence>
<accession>A0ABX7ME37</accession>
<feature type="domain" description="Glycoside hydrolase family 42 N-terminal" evidence="9">
    <location>
        <begin position="6"/>
        <end position="391"/>
    </location>
</feature>
<dbReference type="EC" id="3.2.1.23" evidence="3 8"/>
<dbReference type="SUPFAM" id="SSF52317">
    <property type="entry name" value="Class I glutamine amidotransferase-like"/>
    <property type="match status" value="1"/>
</dbReference>
<dbReference type="InterPro" id="IPR013780">
    <property type="entry name" value="Glyco_hydro_b"/>
</dbReference>
<evidence type="ECO:0000256" key="6">
    <source>
        <dbReference type="ARBA" id="ARBA00022833"/>
    </source>
</evidence>